<dbReference type="Gene3D" id="3.40.50.720">
    <property type="entry name" value="NAD(P)-binding Rossmann-like Domain"/>
    <property type="match status" value="1"/>
</dbReference>
<keyword evidence="1" id="KW-0521">NADP</keyword>
<dbReference type="Proteomes" id="UP000324832">
    <property type="component" value="Unassembled WGS sequence"/>
</dbReference>
<protein>
    <recommendedName>
        <fullName evidence="3">NAD-dependent epimerase/dehydratase domain-containing protein</fullName>
    </recommendedName>
</protein>
<proteinExistence type="predicted"/>
<dbReference type="SUPFAM" id="SSF51735">
    <property type="entry name" value="NAD(P)-binding Rossmann-fold domains"/>
    <property type="match status" value="1"/>
</dbReference>
<dbReference type="NCBIfam" id="NF043036">
    <property type="entry name" value="ErythonDh"/>
    <property type="match status" value="1"/>
</dbReference>
<evidence type="ECO:0000256" key="2">
    <source>
        <dbReference type="ARBA" id="ARBA00023277"/>
    </source>
</evidence>
<sequence length="321" mass="35262">MNVVVTGAAGFLGSRVADYLLSEKSPIKVAKLVLIDSITPQTRDDKPVSTFALDLTDPAAAEKVITPETNIVFHLAAVVTGHAEEDFDYGLKVNFDVTRVLVERARHVSPKIRFIFTSSLGVYGGDMPEVLDDRTATTPQNSYGAAKAMSELLLNDYGRRGFVDTRVVRLPTVSVRAGAPNRAVTSFVSGIIREPLNGQEAISPVDENLESWITSPYAVVRNIVHGGALPNDVLGTWRVVNLPGICVSVRDMLIALRKIAGDDVANLVRFERDDFINNIVSSLPTRFDNARALKMGFEVDESIESIIRMYIKNELPRTYSR</sequence>
<dbReference type="Pfam" id="PF01370">
    <property type="entry name" value="Epimerase"/>
    <property type="match status" value="1"/>
</dbReference>
<dbReference type="PANTHER" id="PTHR43103:SF3">
    <property type="entry name" value="ADP-L-GLYCERO-D-MANNO-HEPTOSE-6-EPIMERASE"/>
    <property type="match status" value="1"/>
</dbReference>
<dbReference type="GO" id="GO:0016491">
    <property type="term" value="F:oxidoreductase activity"/>
    <property type="evidence" value="ECO:0007669"/>
    <property type="project" value="InterPro"/>
</dbReference>
<dbReference type="EMBL" id="FZQP02003479">
    <property type="protein sequence ID" value="VVC98331.1"/>
    <property type="molecule type" value="Genomic_DNA"/>
</dbReference>
<name>A0A5E4QK42_9NEOP</name>
<accession>A0A5E4QK42</accession>
<dbReference type="Gene3D" id="3.90.25.10">
    <property type="entry name" value="UDP-galactose 4-epimerase, domain 1"/>
    <property type="match status" value="1"/>
</dbReference>
<evidence type="ECO:0000313" key="4">
    <source>
        <dbReference type="EMBL" id="VVC98331.1"/>
    </source>
</evidence>
<gene>
    <name evidence="4" type="ORF">LSINAPIS_LOCUS9423</name>
</gene>
<dbReference type="InterPro" id="IPR050005">
    <property type="entry name" value="DenD"/>
</dbReference>
<evidence type="ECO:0000313" key="5">
    <source>
        <dbReference type="Proteomes" id="UP000324832"/>
    </source>
</evidence>
<dbReference type="PANTHER" id="PTHR43103">
    <property type="entry name" value="NUCLEOSIDE-DIPHOSPHATE-SUGAR EPIMERASE"/>
    <property type="match status" value="1"/>
</dbReference>
<keyword evidence="5" id="KW-1185">Reference proteome</keyword>
<dbReference type="AlphaFoldDB" id="A0A5E4QK42"/>
<evidence type="ECO:0000256" key="1">
    <source>
        <dbReference type="ARBA" id="ARBA00022857"/>
    </source>
</evidence>
<organism evidence="4 5">
    <name type="scientific">Leptidea sinapis</name>
    <dbReference type="NCBI Taxonomy" id="189913"/>
    <lineage>
        <taxon>Eukaryota</taxon>
        <taxon>Metazoa</taxon>
        <taxon>Ecdysozoa</taxon>
        <taxon>Arthropoda</taxon>
        <taxon>Hexapoda</taxon>
        <taxon>Insecta</taxon>
        <taxon>Pterygota</taxon>
        <taxon>Neoptera</taxon>
        <taxon>Endopterygota</taxon>
        <taxon>Lepidoptera</taxon>
        <taxon>Glossata</taxon>
        <taxon>Ditrysia</taxon>
        <taxon>Papilionoidea</taxon>
        <taxon>Pieridae</taxon>
        <taxon>Dismorphiinae</taxon>
        <taxon>Leptidea</taxon>
    </lineage>
</organism>
<dbReference type="InterPro" id="IPR001509">
    <property type="entry name" value="Epimerase_deHydtase"/>
</dbReference>
<keyword evidence="2" id="KW-0119">Carbohydrate metabolism</keyword>
<evidence type="ECO:0000259" key="3">
    <source>
        <dbReference type="Pfam" id="PF01370"/>
    </source>
</evidence>
<dbReference type="InterPro" id="IPR036291">
    <property type="entry name" value="NAD(P)-bd_dom_sf"/>
</dbReference>
<feature type="domain" description="NAD-dependent epimerase/dehydratase" evidence="3">
    <location>
        <begin position="3"/>
        <end position="201"/>
    </location>
</feature>
<dbReference type="CDD" id="cd05238">
    <property type="entry name" value="Gne_like_SDR_e"/>
    <property type="match status" value="1"/>
</dbReference>
<reference evidence="4 5" key="1">
    <citation type="submission" date="2017-07" db="EMBL/GenBank/DDBJ databases">
        <authorList>
            <person name="Talla V."/>
            <person name="Backstrom N."/>
        </authorList>
    </citation>
    <scope>NUCLEOTIDE SEQUENCE [LARGE SCALE GENOMIC DNA]</scope>
</reference>